<accession>A0A8S3Z8R7</accession>
<sequence length="350" mass="39442">AGFTEENELLSVTSIKMNDAPFDRSESEDDITEGYDDPVSFKILCLQNLTLLEKLLIGLLIIFFVIIISLAVGLTRPQIVPVTKYCNSPACVKAAGSLLSNVDWTVDPCEDFYKFACGHWLQTQPIPQGFHHWDRFQELSEQNLYMLSQLIETNSHIGETFEKTRTLYRSCLDATVEQKEEILNQFSTIIEDVGGWSLSKNDSFNDWSMLIGLENVHGYGAWPLFKIAVEVDERDPTKQNIIKIDVGETVLPSDVFRYTHSGQGNMSNTNATVSPLVKDATELKNIFMDETVHLFTSFGATEAEAISKAESMLELEKFMTSASAGYNHIHDRFKLYNVMTVSALQINFSM</sequence>
<keyword evidence="1" id="KW-0472">Membrane</keyword>
<dbReference type="GO" id="GO:0005886">
    <property type="term" value="C:plasma membrane"/>
    <property type="evidence" value="ECO:0007669"/>
    <property type="project" value="TreeGrafter"/>
</dbReference>
<dbReference type="EMBL" id="CAJHNH020002214">
    <property type="protein sequence ID" value="CAG5125957.1"/>
    <property type="molecule type" value="Genomic_DNA"/>
</dbReference>
<dbReference type="PROSITE" id="PS51885">
    <property type="entry name" value="NEPRILYSIN"/>
    <property type="match status" value="1"/>
</dbReference>
<dbReference type="GO" id="GO:0004222">
    <property type="term" value="F:metalloendopeptidase activity"/>
    <property type="evidence" value="ECO:0007669"/>
    <property type="project" value="InterPro"/>
</dbReference>
<feature type="non-terminal residue" evidence="3">
    <location>
        <position position="1"/>
    </location>
</feature>
<feature type="domain" description="Peptidase M13 N-terminal" evidence="2">
    <location>
        <begin position="108"/>
        <end position="345"/>
    </location>
</feature>
<dbReference type="InterPro" id="IPR000718">
    <property type="entry name" value="Peptidase_M13"/>
</dbReference>
<evidence type="ECO:0000259" key="2">
    <source>
        <dbReference type="Pfam" id="PF05649"/>
    </source>
</evidence>
<evidence type="ECO:0000313" key="3">
    <source>
        <dbReference type="EMBL" id="CAG5125957.1"/>
    </source>
</evidence>
<reference evidence="3" key="1">
    <citation type="submission" date="2021-04" db="EMBL/GenBank/DDBJ databases">
        <authorList>
            <consortium name="Molecular Ecology Group"/>
        </authorList>
    </citation>
    <scope>NUCLEOTIDE SEQUENCE</scope>
</reference>
<evidence type="ECO:0000256" key="1">
    <source>
        <dbReference type="SAM" id="Phobius"/>
    </source>
</evidence>
<keyword evidence="1" id="KW-1133">Transmembrane helix</keyword>
<dbReference type="InterPro" id="IPR008753">
    <property type="entry name" value="Peptidase_M13_N"/>
</dbReference>
<feature type="transmembrane region" description="Helical" evidence="1">
    <location>
        <begin position="55"/>
        <end position="74"/>
    </location>
</feature>
<dbReference type="InterPro" id="IPR042089">
    <property type="entry name" value="Peptidase_M13_dom_2"/>
</dbReference>
<protein>
    <recommendedName>
        <fullName evidence="2">Peptidase M13 N-terminal domain-containing protein</fullName>
    </recommendedName>
</protein>
<dbReference type="InterPro" id="IPR024079">
    <property type="entry name" value="MetalloPept_cat_dom_sf"/>
</dbReference>
<keyword evidence="1" id="KW-0812">Transmembrane</keyword>
<keyword evidence="4" id="KW-1185">Reference proteome</keyword>
<dbReference type="PANTHER" id="PTHR11733">
    <property type="entry name" value="ZINC METALLOPROTEASE FAMILY M13 NEPRILYSIN-RELATED"/>
    <property type="match status" value="1"/>
</dbReference>
<name>A0A8S3Z8R7_9EUPU</name>
<dbReference type="OrthoDB" id="6154100at2759"/>
<dbReference type="Gene3D" id="3.40.390.10">
    <property type="entry name" value="Collagenase (Catalytic Domain)"/>
    <property type="match status" value="1"/>
</dbReference>
<dbReference type="SUPFAM" id="SSF55486">
    <property type="entry name" value="Metalloproteases ('zincins'), catalytic domain"/>
    <property type="match status" value="1"/>
</dbReference>
<feature type="non-terminal residue" evidence="3">
    <location>
        <position position="350"/>
    </location>
</feature>
<dbReference type="PANTHER" id="PTHR11733:SF241">
    <property type="entry name" value="GH26575P-RELATED"/>
    <property type="match status" value="1"/>
</dbReference>
<dbReference type="GO" id="GO:0016485">
    <property type="term" value="P:protein processing"/>
    <property type="evidence" value="ECO:0007669"/>
    <property type="project" value="TreeGrafter"/>
</dbReference>
<evidence type="ECO:0000313" key="4">
    <source>
        <dbReference type="Proteomes" id="UP000678393"/>
    </source>
</evidence>
<gene>
    <name evidence="3" type="ORF">CUNI_LOCUS11515</name>
</gene>
<dbReference type="Pfam" id="PF05649">
    <property type="entry name" value="Peptidase_M13_N"/>
    <property type="match status" value="1"/>
</dbReference>
<proteinExistence type="predicted"/>
<dbReference type="Gene3D" id="1.10.1380.10">
    <property type="entry name" value="Neutral endopeptidase , domain2"/>
    <property type="match status" value="1"/>
</dbReference>
<dbReference type="Proteomes" id="UP000678393">
    <property type="component" value="Unassembled WGS sequence"/>
</dbReference>
<organism evidence="3 4">
    <name type="scientific">Candidula unifasciata</name>
    <dbReference type="NCBI Taxonomy" id="100452"/>
    <lineage>
        <taxon>Eukaryota</taxon>
        <taxon>Metazoa</taxon>
        <taxon>Spiralia</taxon>
        <taxon>Lophotrochozoa</taxon>
        <taxon>Mollusca</taxon>
        <taxon>Gastropoda</taxon>
        <taxon>Heterobranchia</taxon>
        <taxon>Euthyneura</taxon>
        <taxon>Panpulmonata</taxon>
        <taxon>Eupulmonata</taxon>
        <taxon>Stylommatophora</taxon>
        <taxon>Helicina</taxon>
        <taxon>Helicoidea</taxon>
        <taxon>Geomitridae</taxon>
        <taxon>Candidula</taxon>
    </lineage>
</organism>
<comment type="caution">
    <text evidence="3">The sequence shown here is derived from an EMBL/GenBank/DDBJ whole genome shotgun (WGS) entry which is preliminary data.</text>
</comment>
<dbReference type="AlphaFoldDB" id="A0A8S3Z8R7"/>